<protein>
    <submittedName>
        <fullName evidence="3">DUF454 domain-containing protein</fullName>
    </submittedName>
</protein>
<feature type="transmembrane region" description="Helical" evidence="2">
    <location>
        <begin position="123"/>
        <end position="141"/>
    </location>
</feature>
<evidence type="ECO:0000256" key="2">
    <source>
        <dbReference type="SAM" id="Phobius"/>
    </source>
</evidence>
<keyword evidence="2" id="KW-0472">Membrane</keyword>
<feature type="transmembrane region" description="Helical" evidence="2">
    <location>
        <begin position="33"/>
        <end position="66"/>
    </location>
</feature>
<keyword evidence="4" id="KW-1185">Reference proteome</keyword>
<evidence type="ECO:0000313" key="3">
    <source>
        <dbReference type="EMBL" id="QJE72137.1"/>
    </source>
</evidence>
<dbReference type="Proteomes" id="UP000501891">
    <property type="component" value="Chromosome"/>
</dbReference>
<dbReference type="InterPro" id="IPR007401">
    <property type="entry name" value="DUF454"/>
</dbReference>
<dbReference type="PANTHER" id="PTHR35813">
    <property type="entry name" value="INNER MEMBRANE PROTEIN YBAN"/>
    <property type="match status" value="1"/>
</dbReference>
<proteinExistence type="predicted"/>
<feature type="transmembrane region" description="Helical" evidence="2">
    <location>
        <begin position="100"/>
        <end position="117"/>
    </location>
</feature>
<organism evidence="3 4">
    <name type="scientific">Aerophototrophica crusticola</name>
    <dbReference type="NCBI Taxonomy" id="1709002"/>
    <lineage>
        <taxon>Bacteria</taxon>
        <taxon>Pseudomonadati</taxon>
        <taxon>Pseudomonadota</taxon>
        <taxon>Alphaproteobacteria</taxon>
        <taxon>Rhodospirillales</taxon>
        <taxon>Rhodospirillaceae</taxon>
        <taxon>Aerophototrophica</taxon>
    </lineage>
</organism>
<accession>A0A858R427</accession>
<dbReference type="KEGG" id="acru:HHL28_02570"/>
<reference evidence="3" key="1">
    <citation type="submission" date="2020-04" db="EMBL/GenBank/DDBJ databases">
        <title>A desert anoxygenic phototrophic bacterium fixes CO2 using RubisCO under aerobic conditions.</title>
        <authorList>
            <person name="Tang K."/>
        </authorList>
    </citation>
    <scope>NUCLEOTIDE SEQUENCE [LARGE SCALE GENOMIC DNA]</scope>
    <source>
        <strain evidence="3">MIMtkB3</strain>
    </source>
</reference>
<dbReference type="EMBL" id="CP051775">
    <property type="protein sequence ID" value="QJE72137.1"/>
    <property type="molecule type" value="Genomic_DNA"/>
</dbReference>
<feature type="region of interest" description="Disordered" evidence="1">
    <location>
        <begin position="1"/>
        <end position="22"/>
    </location>
</feature>
<gene>
    <name evidence="3" type="ORF">HHL28_02570</name>
</gene>
<dbReference type="GO" id="GO:0005886">
    <property type="term" value="C:plasma membrane"/>
    <property type="evidence" value="ECO:0007669"/>
    <property type="project" value="TreeGrafter"/>
</dbReference>
<evidence type="ECO:0000256" key="1">
    <source>
        <dbReference type="SAM" id="MobiDB-lite"/>
    </source>
</evidence>
<keyword evidence="2" id="KW-0812">Transmembrane</keyword>
<name>A0A858R427_9PROT</name>
<dbReference type="Pfam" id="PF04304">
    <property type="entry name" value="DUF454"/>
    <property type="match status" value="1"/>
</dbReference>
<dbReference type="AlphaFoldDB" id="A0A858R427"/>
<keyword evidence="2" id="KW-1133">Transmembrane helix</keyword>
<sequence length="148" mass="15742">MDVPQARPAAPEAPLDAPAAPRAPTGGRGRVFFLALGYVCVALAAAGAVLPVLPTTPFLLVAVWAYMRSHPERAEKLLAHPRFGPYLRDWRDQGAIPTRAKLLAIGMMGVSFGLVYATSDRPAVLWGVGVTLVCTGLFIATRPVPKAR</sequence>
<evidence type="ECO:0000313" key="4">
    <source>
        <dbReference type="Proteomes" id="UP000501891"/>
    </source>
</evidence>
<dbReference type="PANTHER" id="PTHR35813:SF1">
    <property type="entry name" value="INNER MEMBRANE PROTEIN YBAN"/>
    <property type="match status" value="1"/>
</dbReference>